<comment type="subunit">
    <text evidence="2">Interacts transiently with the RNA polymerase catalytic core formed by RpoA, RpoB, RpoC and RpoZ (2 alpha, 1 beta, 1 beta' and 1 omega subunit) to form the RNA polymerase holoenzyme that can initiate transcription.</text>
</comment>
<keyword evidence="5" id="KW-0804">Transcription</keyword>
<comment type="similarity">
    <text evidence="1">Belongs to the sigma-70 factor family. ECF subfamily.</text>
</comment>
<dbReference type="Gene3D" id="1.10.1740.10">
    <property type="match status" value="1"/>
</dbReference>
<accession>A0ABU7PJL1</accession>
<name>A0ABU7PJL1_9ACTN</name>
<dbReference type="Gene3D" id="3.10.450.50">
    <property type="match status" value="1"/>
</dbReference>
<dbReference type="InterPro" id="IPR036388">
    <property type="entry name" value="WH-like_DNA-bd_sf"/>
</dbReference>
<evidence type="ECO:0000313" key="9">
    <source>
        <dbReference type="Proteomes" id="UP001344658"/>
    </source>
</evidence>
<dbReference type="SUPFAM" id="SSF88946">
    <property type="entry name" value="Sigma2 domain of RNA polymerase sigma factors"/>
    <property type="match status" value="1"/>
</dbReference>
<protein>
    <submittedName>
        <fullName evidence="8">Sigma-70 family RNA polymerase sigma factor</fullName>
    </submittedName>
</protein>
<dbReference type="SUPFAM" id="SSF88659">
    <property type="entry name" value="Sigma3 and sigma4 domains of RNA polymerase sigma factors"/>
    <property type="match status" value="1"/>
</dbReference>
<proteinExistence type="inferred from homology"/>
<dbReference type="Pfam" id="PF04542">
    <property type="entry name" value="Sigma70_r2"/>
    <property type="match status" value="1"/>
</dbReference>
<dbReference type="RefSeq" id="WP_330798675.1">
    <property type="nucleotide sequence ID" value="NZ_JAZEWV010000026.1"/>
</dbReference>
<dbReference type="PANTHER" id="PTHR43133">
    <property type="entry name" value="RNA POLYMERASE ECF-TYPE SIGMA FACTO"/>
    <property type="match status" value="1"/>
</dbReference>
<evidence type="ECO:0000256" key="5">
    <source>
        <dbReference type="ARBA" id="ARBA00023163"/>
    </source>
</evidence>
<sequence>MPQTLDSRPDTEEFVRTTERFRHELLAHCYRMLGSIDEVEDLVQETYLRAWRSYGTFEGRSSVRVWLYRIATNACLTALQRRGRRPLPSGIGAPSDDPDAPLAMAGSDVSWLQPVPDALVMQKVDDPAAVVTMRETLRLAVIASLQYLPPRQRAVLILRDVLDMPSAQVAQVLEMSNAAVKSALQRARGRIAEVSPSAEEVSEPTEPELRALLDRYVAAFEQADVAGLEKVLRQDAVLEMTPSRTWFSGLVTCTAYLARVLGSPGDWLMVPTAANGQPAAAAYYRAADGSYQAYGIAVLTVADRAISRITVFGDSSLFEVFGLPQVQPAREA</sequence>
<organism evidence="8 9">
    <name type="scientific">Actinacidiphila polyblastidii</name>
    <dbReference type="NCBI Taxonomy" id="3110430"/>
    <lineage>
        <taxon>Bacteria</taxon>
        <taxon>Bacillati</taxon>
        <taxon>Actinomycetota</taxon>
        <taxon>Actinomycetes</taxon>
        <taxon>Kitasatosporales</taxon>
        <taxon>Streptomycetaceae</taxon>
        <taxon>Actinacidiphila</taxon>
    </lineage>
</organism>
<evidence type="ECO:0000313" key="8">
    <source>
        <dbReference type="EMBL" id="MEE4545242.1"/>
    </source>
</evidence>
<dbReference type="InterPro" id="IPR013249">
    <property type="entry name" value="RNA_pol_sigma70_r4_t2"/>
</dbReference>
<keyword evidence="9" id="KW-1185">Reference proteome</keyword>
<dbReference type="InterPro" id="IPR013325">
    <property type="entry name" value="RNA_pol_sigma_r2"/>
</dbReference>
<dbReference type="InterPro" id="IPR007627">
    <property type="entry name" value="RNA_pol_sigma70_r2"/>
</dbReference>
<evidence type="ECO:0000256" key="1">
    <source>
        <dbReference type="ARBA" id="ARBA00010641"/>
    </source>
</evidence>
<dbReference type="NCBIfam" id="TIGR02960">
    <property type="entry name" value="SigX5"/>
    <property type="match status" value="1"/>
</dbReference>
<gene>
    <name evidence="8" type="ORF">V2S66_25140</name>
</gene>
<comment type="caution">
    <text evidence="8">The sequence shown here is derived from an EMBL/GenBank/DDBJ whole genome shotgun (WGS) entry which is preliminary data.</text>
</comment>
<dbReference type="Proteomes" id="UP001344658">
    <property type="component" value="Unassembled WGS sequence"/>
</dbReference>
<evidence type="ECO:0000259" key="6">
    <source>
        <dbReference type="Pfam" id="PF04542"/>
    </source>
</evidence>
<feature type="domain" description="RNA polymerase sigma-70 region 2" evidence="6">
    <location>
        <begin position="19"/>
        <end position="85"/>
    </location>
</feature>
<dbReference type="InterPro" id="IPR014305">
    <property type="entry name" value="RNA_pol_sigma-G_actinobac"/>
</dbReference>
<dbReference type="InterPro" id="IPR032710">
    <property type="entry name" value="NTF2-like_dom_sf"/>
</dbReference>
<dbReference type="InterPro" id="IPR013324">
    <property type="entry name" value="RNA_pol_sigma_r3/r4-like"/>
</dbReference>
<dbReference type="EMBL" id="JAZEWV010000026">
    <property type="protein sequence ID" value="MEE4545242.1"/>
    <property type="molecule type" value="Genomic_DNA"/>
</dbReference>
<evidence type="ECO:0000256" key="3">
    <source>
        <dbReference type="ARBA" id="ARBA00023015"/>
    </source>
</evidence>
<dbReference type="CDD" id="cd06171">
    <property type="entry name" value="Sigma70_r4"/>
    <property type="match status" value="1"/>
</dbReference>
<evidence type="ECO:0000256" key="4">
    <source>
        <dbReference type="ARBA" id="ARBA00023082"/>
    </source>
</evidence>
<dbReference type="InterPro" id="IPR039425">
    <property type="entry name" value="RNA_pol_sigma-70-like"/>
</dbReference>
<dbReference type="SUPFAM" id="SSF54427">
    <property type="entry name" value="NTF2-like"/>
    <property type="match status" value="1"/>
</dbReference>
<keyword evidence="4" id="KW-0731">Sigma factor</keyword>
<evidence type="ECO:0000259" key="7">
    <source>
        <dbReference type="Pfam" id="PF08281"/>
    </source>
</evidence>
<dbReference type="InterPro" id="IPR014284">
    <property type="entry name" value="RNA_pol_sigma-70_dom"/>
</dbReference>
<keyword evidence="3" id="KW-0805">Transcription regulation</keyword>
<dbReference type="NCBIfam" id="NF006089">
    <property type="entry name" value="PRK08241.1"/>
    <property type="match status" value="1"/>
</dbReference>
<dbReference type="Gene3D" id="1.10.10.10">
    <property type="entry name" value="Winged helix-like DNA-binding domain superfamily/Winged helix DNA-binding domain"/>
    <property type="match status" value="1"/>
</dbReference>
<feature type="domain" description="RNA polymerase sigma factor 70 region 4 type 2" evidence="7">
    <location>
        <begin position="139"/>
        <end position="190"/>
    </location>
</feature>
<reference evidence="8 9" key="1">
    <citation type="submission" date="2023-12" db="EMBL/GenBank/DDBJ databases">
        <title>Streptomyces sp. V4-01.</title>
        <authorList>
            <person name="Somphong A."/>
            <person name="Phongsopitanun W."/>
        </authorList>
    </citation>
    <scope>NUCLEOTIDE SEQUENCE [LARGE SCALE GENOMIC DNA]</scope>
    <source>
        <strain evidence="8 9">V4-01</strain>
    </source>
</reference>
<evidence type="ECO:0000256" key="2">
    <source>
        <dbReference type="ARBA" id="ARBA00011344"/>
    </source>
</evidence>
<dbReference type="PANTHER" id="PTHR43133:SF65">
    <property type="entry name" value="ECF RNA POLYMERASE SIGMA FACTOR SIGG"/>
    <property type="match status" value="1"/>
</dbReference>
<dbReference type="NCBIfam" id="TIGR02937">
    <property type="entry name" value="sigma70-ECF"/>
    <property type="match status" value="1"/>
</dbReference>
<dbReference type="Pfam" id="PF08281">
    <property type="entry name" value="Sigma70_r4_2"/>
    <property type="match status" value="1"/>
</dbReference>